<evidence type="ECO:0000259" key="12">
    <source>
        <dbReference type="Pfam" id="PF00689"/>
    </source>
</evidence>
<evidence type="ECO:0000256" key="7">
    <source>
        <dbReference type="ARBA" id="ARBA00022989"/>
    </source>
</evidence>
<dbReference type="InterPro" id="IPR001757">
    <property type="entry name" value="P_typ_ATPase"/>
</dbReference>
<evidence type="ECO:0000256" key="10">
    <source>
        <dbReference type="SAM" id="MobiDB-lite"/>
    </source>
</evidence>
<keyword evidence="6" id="KW-1278">Translocase</keyword>
<dbReference type="InterPro" id="IPR023298">
    <property type="entry name" value="ATPase_P-typ_TM_dom_sf"/>
</dbReference>
<dbReference type="GO" id="GO:0005524">
    <property type="term" value="F:ATP binding"/>
    <property type="evidence" value="ECO:0007669"/>
    <property type="project" value="InterPro"/>
</dbReference>
<dbReference type="Gene3D" id="3.40.50.1000">
    <property type="entry name" value="HAD superfamily/HAD-like"/>
    <property type="match status" value="2"/>
</dbReference>
<keyword evidence="2" id="KW-1003">Cell membrane</keyword>
<evidence type="ECO:0000313" key="16">
    <source>
        <dbReference type="Proteomes" id="UP000230971"/>
    </source>
</evidence>
<keyword evidence="7" id="KW-1133">Transmembrane helix</keyword>
<evidence type="ECO:0000256" key="4">
    <source>
        <dbReference type="ARBA" id="ARBA00022723"/>
    </source>
</evidence>
<feature type="domain" description="P-type ATPase A" evidence="11">
    <location>
        <begin position="700"/>
        <end position="809"/>
    </location>
</feature>
<dbReference type="SFLD" id="SFLDF00027">
    <property type="entry name" value="p-type_atpase"/>
    <property type="match status" value="1"/>
</dbReference>
<feature type="region of interest" description="Disordered" evidence="10">
    <location>
        <begin position="250"/>
        <end position="271"/>
    </location>
</feature>
<evidence type="ECO:0000256" key="5">
    <source>
        <dbReference type="ARBA" id="ARBA00022842"/>
    </source>
</evidence>
<dbReference type="NCBIfam" id="TIGR01494">
    <property type="entry name" value="ATPase_P-type"/>
    <property type="match status" value="2"/>
</dbReference>
<dbReference type="Gene3D" id="1.20.1110.10">
    <property type="entry name" value="Calcium-transporting ATPase, transmembrane domain"/>
    <property type="match status" value="2"/>
</dbReference>
<dbReference type="Pfam" id="PF00122">
    <property type="entry name" value="E1-E2_ATPase"/>
    <property type="match status" value="1"/>
</dbReference>
<dbReference type="InterPro" id="IPR008250">
    <property type="entry name" value="ATPase_P-typ_transduc_dom_A_sf"/>
</dbReference>
<evidence type="ECO:0000256" key="3">
    <source>
        <dbReference type="ARBA" id="ARBA00022692"/>
    </source>
</evidence>
<reference evidence="13 15" key="1">
    <citation type="submission" date="2016-01" db="EMBL/GenBank/DDBJ databases">
        <title>The new phylogeny of the genus Mycobacterium.</title>
        <authorList>
            <person name="Tarcisio F."/>
            <person name="Conor M."/>
            <person name="Antonella G."/>
            <person name="Elisabetta G."/>
            <person name="Giulia F.S."/>
            <person name="Sara T."/>
            <person name="Anna F."/>
            <person name="Clotilde B."/>
            <person name="Roberto B."/>
            <person name="Veronica D.S."/>
            <person name="Fabio R."/>
            <person name="Monica P."/>
            <person name="Olivier J."/>
            <person name="Enrico T."/>
            <person name="Nicola S."/>
        </authorList>
    </citation>
    <scope>NUCLEOTIDE SEQUENCE [LARGE SCALE GENOMIC DNA]</scope>
    <source>
        <strain evidence="13 15">DSM 44243</strain>
    </source>
</reference>
<keyword evidence="3" id="KW-0812">Transmembrane</keyword>
<feature type="compositionally biased region" description="Polar residues" evidence="10">
    <location>
        <begin position="1433"/>
        <end position="1445"/>
    </location>
</feature>
<dbReference type="PANTHER" id="PTHR24093">
    <property type="entry name" value="CATION TRANSPORTING ATPASE"/>
    <property type="match status" value="1"/>
</dbReference>
<proteinExistence type="predicted"/>
<dbReference type="Proteomes" id="UP000193907">
    <property type="component" value="Unassembled WGS sequence"/>
</dbReference>
<organism evidence="13 15">
    <name type="scientific">Mycobacterium celatum</name>
    <dbReference type="NCBI Taxonomy" id="28045"/>
    <lineage>
        <taxon>Bacteria</taxon>
        <taxon>Bacillati</taxon>
        <taxon>Actinomycetota</taxon>
        <taxon>Actinomycetes</taxon>
        <taxon>Mycobacteriales</taxon>
        <taxon>Mycobacteriaceae</taxon>
        <taxon>Mycobacterium</taxon>
    </lineage>
</organism>
<reference evidence="14 16" key="2">
    <citation type="journal article" date="2017" name="Infect. Genet. Evol.">
        <title>The new phylogeny of the genus Mycobacterium: The old and the news.</title>
        <authorList>
            <person name="Tortoli E."/>
            <person name="Fedrizzi T."/>
            <person name="Meehan C.J."/>
            <person name="Trovato A."/>
            <person name="Grottola A."/>
            <person name="Giacobazzi E."/>
            <person name="Serpini G.F."/>
            <person name="Tagliazucchi S."/>
            <person name="Fabio A."/>
            <person name="Bettua C."/>
            <person name="Bertorelli R."/>
            <person name="Frascaro F."/>
            <person name="De Sanctis V."/>
            <person name="Pecorari M."/>
            <person name="Jousson O."/>
            <person name="Segata N."/>
            <person name="Cirillo D.M."/>
        </authorList>
    </citation>
    <scope>NUCLEOTIDE SEQUENCE [LARGE SCALE GENOMIC DNA]</scope>
    <source>
        <strain evidence="14 16">NCTC 12882</strain>
    </source>
</reference>
<dbReference type="GO" id="GO:0005886">
    <property type="term" value="C:plasma membrane"/>
    <property type="evidence" value="ECO:0007669"/>
    <property type="project" value="UniProtKB-SubCell"/>
</dbReference>
<feature type="region of interest" description="Disordered" evidence="10">
    <location>
        <begin position="747"/>
        <end position="768"/>
    </location>
</feature>
<accession>A0A1X1RX30</accession>
<dbReference type="SUPFAM" id="SSF81665">
    <property type="entry name" value="Calcium ATPase, transmembrane domain M"/>
    <property type="match status" value="1"/>
</dbReference>
<dbReference type="OrthoDB" id="9814270at2"/>
<dbReference type="PRINTS" id="PR00119">
    <property type="entry name" value="CATATPASE"/>
</dbReference>
<dbReference type="PRINTS" id="PR00120">
    <property type="entry name" value="HATPASE"/>
</dbReference>
<dbReference type="SUPFAM" id="SSF81660">
    <property type="entry name" value="Metal cation-transporting ATPase, ATP-binding domain N"/>
    <property type="match status" value="1"/>
</dbReference>
<dbReference type="Gene3D" id="2.70.150.10">
    <property type="entry name" value="Calcium-transporting ATPase, cytoplasmic transduction domain A"/>
    <property type="match status" value="1"/>
</dbReference>
<evidence type="ECO:0000313" key="14">
    <source>
        <dbReference type="EMBL" id="PIB79903.1"/>
    </source>
</evidence>
<dbReference type="SFLD" id="SFLDG00002">
    <property type="entry name" value="C1.7:_P-type_atpase_like"/>
    <property type="match status" value="1"/>
</dbReference>
<dbReference type="InterPro" id="IPR023299">
    <property type="entry name" value="ATPase_P-typ_cyto_dom_N"/>
</dbReference>
<feature type="domain" description="Cation-transporting P-type ATPase C-terminal" evidence="12">
    <location>
        <begin position="1257"/>
        <end position="1406"/>
    </location>
</feature>
<dbReference type="InterPro" id="IPR006068">
    <property type="entry name" value="ATPase_P-typ_cation-transptr_C"/>
</dbReference>
<evidence type="ECO:0000313" key="13">
    <source>
        <dbReference type="EMBL" id="ORV19593.1"/>
    </source>
</evidence>
<dbReference type="GO" id="GO:0005388">
    <property type="term" value="F:P-type calcium transporter activity"/>
    <property type="evidence" value="ECO:0007669"/>
    <property type="project" value="TreeGrafter"/>
</dbReference>
<dbReference type="Pfam" id="PF00689">
    <property type="entry name" value="Cation_ATPase_C"/>
    <property type="match status" value="1"/>
</dbReference>
<evidence type="ECO:0000256" key="9">
    <source>
        <dbReference type="ARBA" id="ARBA00049360"/>
    </source>
</evidence>
<dbReference type="GO" id="GO:0046872">
    <property type="term" value="F:metal ion binding"/>
    <property type="evidence" value="ECO:0007669"/>
    <property type="project" value="UniProtKB-KW"/>
</dbReference>
<comment type="catalytic activity">
    <reaction evidence="9">
        <text>ATP + H2O = ADP + phosphate + H(+)</text>
        <dbReference type="Rhea" id="RHEA:13065"/>
        <dbReference type="ChEBI" id="CHEBI:15377"/>
        <dbReference type="ChEBI" id="CHEBI:15378"/>
        <dbReference type="ChEBI" id="CHEBI:30616"/>
        <dbReference type="ChEBI" id="CHEBI:43474"/>
        <dbReference type="ChEBI" id="CHEBI:456216"/>
    </reaction>
</comment>
<comment type="subcellular location">
    <subcellularLocation>
        <location evidence="1">Cell membrane</location>
        <topology evidence="1">Multi-pass membrane protein</topology>
    </subcellularLocation>
</comment>
<dbReference type="InterPro" id="IPR059000">
    <property type="entry name" value="ATPase_P-type_domA"/>
</dbReference>
<dbReference type="GO" id="GO:0016887">
    <property type="term" value="F:ATP hydrolysis activity"/>
    <property type="evidence" value="ECO:0007669"/>
    <property type="project" value="InterPro"/>
</dbReference>
<dbReference type="Pfam" id="PF00702">
    <property type="entry name" value="Hydrolase"/>
    <property type="match status" value="1"/>
</dbReference>
<feature type="compositionally biased region" description="Pro residues" evidence="10">
    <location>
        <begin position="256"/>
        <end position="266"/>
    </location>
</feature>
<evidence type="ECO:0000313" key="15">
    <source>
        <dbReference type="Proteomes" id="UP000193907"/>
    </source>
</evidence>
<evidence type="ECO:0000259" key="11">
    <source>
        <dbReference type="Pfam" id="PF00122"/>
    </source>
</evidence>
<dbReference type="Gene3D" id="3.40.1110.10">
    <property type="entry name" value="Calcium-transporting ATPase, cytoplasmic domain N"/>
    <property type="match status" value="2"/>
</dbReference>
<keyword evidence="15" id="KW-1185">Reference proteome</keyword>
<gene>
    <name evidence="13" type="ORF">AWB95_00745</name>
    <name evidence="14" type="ORF">CQY23_06515</name>
</gene>
<dbReference type="InterPro" id="IPR036412">
    <property type="entry name" value="HAD-like_sf"/>
</dbReference>
<dbReference type="EMBL" id="LQOM01000005">
    <property type="protein sequence ID" value="ORV19593.1"/>
    <property type="molecule type" value="Genomic_DNA"/>
</dbReference>
<keyword evidence="4" id="KW-0479">Metal-binding</keyword>
<dbReference type="SFLD" id="SFLDS00003">
    <property type="entry name" value="Haloacid_Dehalogenase"/>
    <property type="match status" value="1"/>
</dbReference>
<comment type="caution">
    <text evidence="13">The sequence shown here is derived from an EMBL/GenBank/DDBJ whole genome shotgun (WGS) entry which is preliminary data.</text>
</comment>
<protein>
    <submittedName>
        <fullName evidence="14">Cation-translocating P-type ATPase</fullName>
    </submittedName>
    <submittedName>
        <fullName evidence="13">Haloacid dehalogenase</fullName>
    </submittedName>
</protein>
<dbReference type="InterPro" id="IPR044492">
    <property type="entry name" value="P_typ_ATPase_HD_dom"/>
</dbReference>
<evidence type="ECO:0000256" key="6">
    <source>
        <dbReference type="ARBA" id="ARBA00022967"/>
    </source>
</evidence>
<evidence type="ECO:0000256" key="1">
    <source>
        <dbReference type="ARBA" id="ARBA00004651"/>
    </source>
</evidence>
<dbReference type="InterPro" id="IPR023214">
    <property type="entry name" value="HAD_sf"/>
</dbReference>
<feature type="compositionally biased region" description="Basic and acidic residues" evidence="10">
    <location>
        <begin position="1449"/>
        <end position="1458"/>
    </location>
</feature>
<dbReference type="SUPFAM" id="SSF56784">
    <property type="entry name" value="HAD-like"/>
    <property type="match status" value="1"/>
</dbReference>
<keyword evidence="5" id="KW-0460">Magnesium</keyword>
<feature type="region of interest" description="Disordered" evidence="10">
    <location>
        <begin position="1413"/>
        <end position="1464"/>
    </location>
</feature>
<dbReference type="STRING" id="28045.AWB95_00745"/>
<dbReference type="SUPFAM" id="SSF81653">
    <property type="entry name" value="Calcium ATPase, transduction domain A"/>
    <property type="match status" value="1"/>
</dbReference>
<evidence type="ECO:0000256" key="8">
    <source>
        <dbReference type="ARBA" id="ARBA00023136"/>
    </source>
</evidence>
<name>A0A1X1RX30_MYCCE</name>
<dbReference type="PANTHER" id="PTHR24093:SF513">
    <property type="entry name" value="CATION-TRANSPORTING ATPASE I-RELATED"/>
    <property type="match status" value="1"/>
</dbReference>
<keyword evidence="8" id="KW-0472">Membrane</keyword>
<dbReference type="EMBL" id="PDKV01000005">
    <property type="protein sequence ID" value="PIB79903.1"/>
    <property type="molecule type" value="Genomic_DNA"/>
</dbReference>
<evidence type="ECO:0000256" key="2">
    <source>
        <dbReference type="ARBA" id="ARBA00022475"/>
    </source>
</evidence>
<dbReference type="Proteomes" id="UP000230971">
    <property type="component" value="Unassembled WGS sequence"/>
</dbReference>
<sequence>MPLRAVAMGFQTLSTTASVGASMVAIPVREAVRAVSGELPGPPLNRHCWRGHNRAWIEVRGLDRPDGDALGLAVLDAITARPGVVAAKLNRPLSRVVVELDGDHVSLRELCRAVDDAETGRADGERPQPLPGDGLLMATKAVAVGATAAGMGAALAGRVLRWPRLPDTVEAAVVAVDYQPRLRRLLEDRIGHPATDTALTLAMTAAHIISLAPASLAVDLMMETIKAVECRAEAQAWRRHEPRLAAHADHLDLHPPSRPVPAPPGPAERHAQRAAYAQAVGAGVVGAAARSVNMAGTAALVAAPKALRTTRESFAAALGQGLSDHHGVLPLRPHSLRRLDQVDALLVDPRVLCTDKLRVVRVRGARDDELAQAWERAQALLDDADVGWHRVPGGRGRRVEALICPTHDPLAPAVMAEARRCGVDLISVDTDALGELRPAFDDVRPLDVGSVDDALTDALAQLQQDGHTVAVLSSAAAQALSSADVALGLIPSDEGEPPPWYADLLLPDLAGVWRVLHALPAAKAATRRGIEISTGASALGALLMLPGVRGRGPGPVTTGAAAGLLSGYWLARGVIGAPTPRPAPVQEWHAMTVEQVRRELPPPAAPDVAKPSRAVATAQRGAEITARPGRAVWNFAKAVRAELSDPLTPVLALGSAASAVLGSPVDAVLVGSVLTGNAVLAASQRLRAESRLNQLLALQIPPARKVTADGYVDVKAAQLRPGDVIEVRTHEVVPADARLIEEEDLEVDESTLTGESLPVEKQTEPTPGVELADRRCMVFAGTTVVAGTARALVTAVGADTQARRAAELASGELPDVGLQHQLSQLTNRAFPVSMAGGVLVSALGLLRRKGLRQAVASGIAVTVAAVPEGMPLVATLAQAASARRLTNYGALVRIPRSVEALGRVDVVCFDKTGTLSENRLRVSQVHPVAGRSREEVLHCAAHAAPTANGNPHVHATDRAIIEAAQSVNGAVDGYKPTDEPDAHLPFRSGRSFSASVSGDQLTVKGAPEVVLRACRNGAADSERTVRRLAGEGLRVIAVARRQLTPEQAQAVQDDEDAIDDLCRDGLSLTGFLGLSDTPRAQSTGLLADLAERNMAIRLITGDHPITATAIAAELGMPVTPEQVITGAEWDELSRKDQERAVAERVIFARMSPENKVQIVQTLERTGKVCAMVGDGSNDAAAIRAATVGIAVVARGSDPASVAADVVLVDGRIEALLHAIDEGRELWRRVQAAVSVLLGGNAGEVGFAIIGSALTGSSPLNTRQLLLVNMLTDALPAAALAVSQTSGSGNRDGRGPDQHALWRAVAIRGTTTAAAATAAWAMAGVTGRPRRASTVALVALVSAQLGQTLLDSHAPLVVLTAGGSLVAMGTLISIPGVSQLLGCTPLGPIGWAQGLGSAAVATGAVAVANRLLSGQRSDSDQPEQPPEHRPATAPRTTRSPERSTQQRTRKLVDRPEHRSSTYVRQ</sequence>